<name>A0A4S8I3Y5_9BACT</name>
<proteinExistence type="predicted"/>
<keyword evidence="2" id="KW-1185">Reference proteome</keyword>
<reference evidence="1 2" key="1">
    <citation type="submission" date="2019-04" db="EMBL/GenBank/DDBJ databases">
        <title>Niastella caeni sp. nov., isolated from activated sludge.</title>
        <authorList>
            <person name="Sheng M."/>
        </authorList>
    </citation>
    <scope>NUCLEOTIDE SEQUENCE [LARGE SCALE GENOMIC DNA]</scope>
    <source>
        <strain evidence="1 2">HX-2-15</strain>
    </source>
</reference>
<protein>
    <submittedName>
        <fullName evidence="1">DUF3800 domain-containing protein</fullName>
    </submittedName>
</protein>
<dbReference type="Proteomes" id="UP000306918">
    <property type="component" value="Unassembled WGS sequence"/>
</dbReference>
<accession>A0A4S8I3Y5</accession>
<comment type="caution">
    <text evidence="1">The sequence shown here is derived from an EMBL/GenBank/DDBJ whole genome shotgun (WGS) entry which is preliminary data.</text>
</comment>
<dbReference type="InterPro" id="IPR024524">
    <property type="entry name" value="DUF3800"/>
</dbReference>
<dbReference type="AlphaFoldDB" id="A0A4S8I3Y5"/>
<evidence type="ECO:0000313" key="2">
    <source>
        <dbReference type="Proteomes" id="UP000306918"/>
    </source>
</evidence>
<dbReference type="OrthoDB" id="2680392at2"/>
<sequence length="262" mass="29705">MQITRLHFYFMHLLYLDDSGSVLNSNEEYIVLGGLSIYETQGFYLSNELDKIAQSVDPRNYGDIEFHASEIFSRRTPPWDKLSREEAQGIIKAVLKVLATSSNSTYAFACAIHKQSFLGNDCLNLAFEDLCQRFDTYLSKINAEGDRQKGLLILDESSHETTLQGLANNFRKIGTQWGSIRHLADTPFFVNSKASRIIQLADHVAYSVFRRYNQGDANYFDIIAHNFFQADGVFHGLAHKQKSNPLCVCLACSTRRKVPNSI</sequence>
<dbReference type="EMBL" id="STFF01000001">
    <property type="protein sequence ID" value="THU41082.1"/>
    <property type="molecule type" value="Genomic_DNA"/>
</dbReference>
<organism evidence="1 2">
    <name type="scientific">Niastella caeni</name>
    <dbReference type="NCBI Taxonomy" id="2569763"/>
    <lineage>
        <taxon>Bacteria</taxon>
        <taxon>Pseudomonadati</taxon>
        <taxon>Bacteroidota</taxon>
        <taxon>Chitinophagia</taxon>
        <taxon>Chitinophagales</taxon>
        <taxon>Chitinophagaceae</taxon>
        <taxon>Niastella</taxon>
    </lineage>
</organism>
<evidence type="ECO:0000313" key="1">
    <source>
        <dbReference type="EMBL" id="THU41082.1"/>
    </source>
</evidence>
<gene>
    <name evidence="1" type="ORF">FAM09_02905</name>
</gene>
<dbReference type="Pfam" id="PF12686">
    <property type="entry name" value="DUF3800"/>
    <property type="match status" value="1"/>
</dbReference>